<dbReference type="EMBL" id="KV011939">
    <property type="protein sequence ID" value="KZV25186.1"/>
    <property type="molecule type" value="Genomic_DNA"/>
</dbReference>
<dbReference type="Proteomes" id="UP000250235">
    <property type="component" value="Unassembled WGS sequence"/>
</dbReference>
<gene>
    <name evidence="2" type="ORF">F511_30621</name>
</gene>
<reference evidence="2 3" key="1">
    <citation type="journal article" date="2015" name="Proc. Natl. Acad. Sci. U.S.A.">
        <title>The resurrection genome of Boea hygrometrica: A blueprint for survival of dehydration.</title>
        <authorList>
            <person name="Xiao L."/>
            <person name="Yang G."/>
            <person name="Zhang L."/>
            <person name="Yang X."/>
            <person name="Zhao S."/>
            <person name="Ji Z."/>
            <person name="Zhou Q."/>
            <person name="Hu M."/>
            <person name="Wang Y."/>
            <person name="Chen M."/>
            <person name="Xu Y."/>
            <person name="Jin H."/>
            <person name="Xiao X."/>
            <person name="Hu G."/>
            <person name="Bao F."/>
            <person name="Hu Y."/>
            <person name="Wan P."/>
            <person name="Li L."/>
            <person name="Deng X."/>
            <person name="Kuang T."/>
            <person name="Xiang C."/>
            <person name="Zhu J.K."/>
            <person name="Oliver M.J."/>
            <person name="He Y."/>
        </authorList>
    </citation>
    <scope>NUCLEOTIDE SEQUENCE [LARGE SCALE GENOMIC DNA]</scope>
    <source>
        <strain evidence="3">cv. XS01</strain>
    </source>
</reference>
<evidence type="ECO:0000313" key="3">
    <source>
        <dbReference type="Proteomes" id="UP000250235"/>
    </source>
</evidence>
<accession>A0A2Z7AUY1</accession>
<dbReference type="AlphaFoldDB" id="A0A2Z7AUY1"/>
<name>A0A2Z7AUY1_9LAMI</name>
<organism evidence="2 3">
    <name type="scientific">Dorcoceras hygrometricum</name>
    <dbReference type="NCBI Taxonomy" id="472368"/>
    <lineage>
        <taxon>Eukaryota</taxon>
        <taxon>Viridiplantae</taxon>
        <taxon>Streptophyta</taxon>
        <taxon>Embryophyta</taxon>
        <taxon>Tracheophyta</taxon>
        <taxon>Spermatophyta</taxon>
        <taxon>Magnoliopsida</taxon>
        <taxon>eudicotyledons</taxon>
        <taxon>Gunneridae</taxon>
        <taxon>Pentapetalae</taxon>
        <taxon>asterids</taxon>
        <taxon>lamiids</taxon>
        <taxon>Lamiales</taxon>
        <taxon>Gesneriaceae</taxon>
        <taxon>Didymocarpoideae</taxon>
        <taxon>Trichosporeae</taxon>
        <taxon>Loxocarpinae</taxon>
        <taxon>Dorcoceras</taxon>
    </lineage>
</organism>
<protein>
    <submittedName>
        <fullName evidence="2">Transferase, transferring glycosyl group</fullName>
    </submittedName>
</protein>
<feature type="region of interest" description="Disordered" evidence="1">
    <location>
        <begin position="160"/>
        <end position="231"/>
    </location>
</feature>
<evidence type="ECO:0000313" key="2">
    <source>
        <dbReference type="EMBL" id="KZV25186.1"/>
    </source>
</evidence>
<keyword evidence="2" id="KW-0808">Transferase</keyword>
<proteinExistence type="predicted"/>
<sequence length="231" mass="26065">MEEVLERSPTLPRKYQMMAGNDGNSSEKLTVNSNLGFEAKSNNRENISIPPTNQSTLAENTTSRCKTNQLLNYSPTTLAKRRHGNLTKRRRTVYVILSVNIWSPKTSDWISLTTQHILAADPTQRTPKILSAGRLCQRLSGGSGGVLACCVELGSRTASLTMPPRRNREQQQDDDLPPPPPPQMTPFERANMEMLAMITRLLERQTERPEKSHEEDIAERFRKQGPKGVRR</sequence>
<dbReference type="GO" id="GO:0016740">
    <property type="term" value="F:transferase activity"/>
    <property type="evidence" value="ECO:0007669"/>
    <property type="project" value="UniProtKB-KW"/>
</dbReference>
<keyword evidence="3" id="KW-1185">Reference proteome</keyword>
<evidence type="ECO:0000256" key="1">
    <source>
        <dbReference type="SAM" id="MobiDB-lite"/>
    </source>
</evidence>
<feature type="compositionally biased region" description="Basic and acidic residues" evidence="1">
    <location>
        <begin position="201"/>
        <end position="222"/>
    </location>
</feature>